<evidence type="ECO:0000313" key="3">
    <source>
        <dbReference type="Proteomes" id="UP000603453"/>
    </source>
</evidence>
<keyword evidence="3" id="KW-1185">Reference proteome</keyword>
<feature type="chain" id="PRO_5034157426" evidence="1">
    <location>
        <begin position="20"/>
        <end position="419"/>
    </location>
</feature>
<organism evidence="2 3">
    <name type="scientific">Mucor saturninus</name>
    <dbReference type="NCBI Taxonomy" id="64648"/>
    <lineage>
        <taxon>Eukaryota</taxon>
        <taxon>Fungi</taxon>
        <taxon>Fungi incertae sedis</taxon>
        <taxon>Mucoromycota</taxon>
        <taxon>Mucoromycotina</taxon>
        <taxon>Mucoromycetes</taxon>
        <taxon>Mucorales</taxon>
        <taxon>Mucorineae</taxon>
        <taxon>Mucoraceae</taxon>
        <taxon>Mucor</taxon>
    </lineage>
</organism>
<proteinExistence type="predicted"/>
<evidence type="ECO:0000256" key="1">
    <source>
        <dbReference type="SAM" id="SignalP"/>
    </source>
</evidence>
<keyword evidence="1" id="KW-0732">Signal</keyword>
<sequence>MRISYSIMLIVAAASQINAAATPYSASKCILTSSNGAGQGNGFKNYCCETQADCIDDCVNGVCVGPSAPSSSCDPASYGLGLGDGYKGDCCADADDCRDDCVKGACNGPVNTKTATATKTTTAVATPTVAPGTCTPGSIGLGKGDGYKGACCEDQSDCKDDCIKGVCNGPVNTKTTTVAATTTTVPPTPTDAPGTCTPGSIGLGKGDGYKGACCEDQSDCKDDCIKGVCNGPVNTKTTKTTTVTKTTTAAATPTVAPGTCTPGSIGLGKGDGYKGACCEDQSDCKDDCIKGVCNGPVNTKTTKTTTVTKTTTAAATPTVAPGTCTPGSIGLGKGDGYKGACCEDQSDCRDDCIKGVCNGPVNTKTATVTKTTTKAPAPTPDACKSGFFGKKNGKGGDNACCKTSDDCKESCLKGRCGLA</sequence>
<feature type="signal peptide" evidence="1">
    <location>
        <begin position="1"/>
        <end position="19"/>
    </location>
</feature>
<dbReference type="OrthoDB" id="2289482at2759"/>
<gene>
    <name evidence="2" type="ORF">INT47_002039</name>
</gene>
<name>A0A8H7QZP3_9FUNG</name>
<evidence type="ECO:0000313" key="2">
    <source>
        <dbReference type="EMBL" id="KAG2201779.1"/>
    </source>
</evidence>
<dbReference type="AlphaFoldDB" id="A0A8H7QZP3"/>
<dbReference type="Proteomes" id="UP000603453">
    <property type="component" value="Unassembled WGS sequence"/>
</dbReference>
<reference evidence="2" key="1">
    <citation type="submission" date="2020-12" db="EMBL/GenBank/DDBJ databases">
        <title>Metabolic potential, ecology and presence of endohyphal bacteria is reflected in genomic diversity of Mucoromycotina.</title>
        <authorList>
            <person name="Muszewska A."/>
            <person name="Okrasinska A."/>
            <person name="Steczkiewicz K."/>
            <person name="Drgas O."/>
            <person name="Orlowska M."/>
            <person name="Perlinska-Lenart U."/>
            <person name="Aleksandrzak-Piekarczyk T."/>
            <person name="Szatraj K."/>
            <person name="Zielenkiewicz U."/>
            <person name="Pilsyk S."/>
            <person name="Malc E."/>
            <person name="Mieczkowski P."/>
            <person name="Kruszewska J.S."/>
            <person name="Biernat P."/>
            <person name="Pawlowska J."/>
        </authorList>
    </citation>
    <scope>NUCLEOTIDE SEQUENCE</scope>
    <source>
        <strain evidence="2">WA0000017839</strain>
    </source>
</reference>
<comment type="caution">
    <text evidence="2">The sequence shown here is derived from an EMBL/GenBank/DDBJ whole genome shotgun (WGS) entry which is preliminary data.</text>
</comment>
<protein>
    <submittedName>
        <fullName evidence="2">Uncharacterized protein</fullName>
    </submittedName>
</protein>
<accession>A0A8H7QZP3</accession>
<dbReference type="EMBL" id="JAEPRD010000068">
    <property type="protein sequence ID" value="KAG2201779.1"/>
    <property type="molecule type" value="Genomic_DNA"/>
</dbReference>